<protein>
    <submittedName>
        <fullName evidence="1">Uncharacterized protein</fullName>
    </submittedName>
</protein>
<reference evidence="1 2" key="1">
    <citation type="submission" date="2019-07" db="EMBL/GenBank/DDBJ databases">
        <title>WGS assembly of Gossypium mustelinum.</title>
        <authorList>
            <person name="Chen Z.J."/>
            <person name="Sreedasyam A."/>
            <person name="Ando A."/>
            <person name="Song Q."/>
            <person name="De L."/>
            <person name="Hulse-Kemp A."/>
            <person name="Ding M."/>
            <person name="Ye W."/>
            <person name="Kirkbride R."/>
            <person name="Jenkins J."/>
            <person name="Plott C."/>
            <person name="Lovell J."/>
            <person name="Lin Y.-M."/>
            <person name="Vaughn R."/>
            <person name="Liu B."/>
            <person name="Li W."/>
            <person name="Simpson S."/>
            <person name="Scheffler B."/>
            <person name="Saski C."/>
            <person name="Grover C."/>
            <person name="Hu G."/>
            <person name="Conover J."/>
            <person name="Carlson J."/>
            <person name="Shu S."/>
            <person name="Boston L."/>
            <person name="Williams M."/>
            <person name="Peterson D."/>
            <person name="Mcgee K."/>
            <person name="Jones D."/>
            <person name="Wendel J."/>
            <person name="Stelly D."/>
            <person name="Grimwood J."/>
            <person name="Schmutz J."/>
        </authorList>
    </citation>
    <scope>NUCLEOTIDE SEQUENCE [LARGE SCALE GENOMIC DNA]</scope>
    <source>
        <strain evidence="1">1408120.09</strain>
    </source>
</reference>
<evidence type="ECO:0000313" key="2">
    <source>
        <dbReference type="Proteomes" id="UP000323597"/>
    </source>
</evidence>
<dbReference type="Proteomes" id="UP000323597">
    <property type="component" value="Chromosome D02"/>
</dbReference>
<sequence length="64" mass="7130">MSGSVGNNNWDFACSVCAYPPLHLPYLPDFSVAVISGRAKTQGRLRLRHCRQRVKKGCPSIVDR</sequence>
<accession>A0A5D2VUM6</accession>
<dbReference type="EMBL" id="CM017650">
    <property type="protein sequence ID" value="TYI93047.1"/>
    <property type="molecule type" value="Genomic_DNA"/>
</dbReference>
<gene>
    <name evidence="1" type="ORF">E1A91_D02G111600v1</name>
</gene>
<proteinExistence type="predicted"/>
<organism evidence="1 2">
    <name type="scientific">Gossypium mustelinum</name>
    <name type="common">Cotton</name>
    <name type="synonym">Gossypium caicoense</name>
    <dbReference type="NCBI Taxonomy" id="34275"/>
    <lineage>
        <taxon>Eukaryota</taxon>
        <taxon>Viridiplantae</taxon>
        <taxon>Streptophyta</taxon>
        <taxon>Embryophyta</taxon>
        <taxon>Tracheophyta</taxon>
        <taxon>Spermatophyta</taxon>
        <taxon>Magnoliopsida</taxon>
        <taxon>eudicotyledons</taxon>
        <taxon>Gunneridae</taxon>
        <taxon>Pentapetalae</taxon>
        <taxon>rosids</taxon>
        <taxon>malvids</taxon>
        <taxon>Malvales</taxon>
        <taxon>Malvaceae</taxon>
        <taxon>Malvoideae</taxon>
        <taxon>Gossypium</taxon>
    </lineage>
</organism>
<dbReference type="AlphaFoldDB" id="A0A5D2VUM6"/>
<evidence type="ECO:0000313" key="1">
    <source>
        <dbReference type="EMBL" id="TYI93047.1"/>
    </source>
</evidence>
<keyword evidence="2" id="KW-1185">Reference proteome</keyword>
<name>A0A5D2VUM6_GOSMU</name>